<feature type="transmembrane region" description="Helical" evidence="5">
    <location>
        <begin position="845"/>
        <end position="871"/>
    </location>
</feature>
<protein>
    <submittedName>
        <fullName evidence="7">Phage infection protein</fullName>
    </submittedName>
</protein>
<keyword evidence="3 5" id="KW-1133">Transmembrane helix</keyword>
<gene>
    <name evidence="7" type="ORF">GCM10008013_31330</name>
</gene>
<dbReference type="NCBIfam" id="TIGR03061">
    <property type="entry name" value="pip_yhgE_Nterm"/>
    <property type="match status" value="1"/>
</dbReference>
<evidence type="ECO:0000256" key="2">
    <source>
        <dbReference type="ARBA" id="ARBA00022692"/>
    </source>
</evidence>
<dbReference type="PANTHER" id="PTHR43077:SF10">
    <property type="entry name" value="TRANSPORT PERMEASE PROTEIN"/>
    <property type="match status" value="1"/>
</dbReference>
<dbReference type="InterPro" id="IPR017501">
    <property type="entry name" value="Phage_infect_YhgE_C"/>
</dbReference>
<evidence type="ECO:0000259" key="6">
    <source>
        <dbReference type="Pfam" id="PF12698"/>
    </source>
</evidence>
<feature type="domain" description="ABC-2 type transporter transmembrane" evidence="6">
    <location>
        <begin position="647"/>
        <end position="869"/>
    </location>
</feature>
<keyword evidence="4 5" id="KW-0472">Membrane</keyword>
<dbReference type="Gene3D" id="3.40.1710.10">
    <property type="entry name" value="abc type-2 transporter like domain"/>
    <property type="match status" value="1"/>
</dbReference>
<comment type="caution">
    <text evidence="7">The sequence shown here is derived from an EMBL/GenBank/DDBJ whole genome shotgun (WGS) entry which is preliminary data.</text>
</comment>
<feature type="transmembrane region" description="Helical" evidence="5">
    <location>
        <begin position="696"/>
        <end position="715"/>
    </location>
</feature>
<evidence type="ECO:0000256" key="1">
    <source>
        <dbReference type="ARBA" id="ARBA00004141"/>
    </source>
</evidence>
<proteinExistence type="predicted"/>
<reference evidence="8" key="1">
    <citation type="journal article" date="2019" name="Int. J. Syst. Evol. Microbiol.">
        <title>The Global Catalogue of Microorganisms (GCM) 10K type strain sequencing project: providing services to taxonomists for standard genome sequencing and annotation.</title>
        <authorList>
            <consortium name="The Broad Institute Genomics Platform"/>
            <consortium name="The Broad Institute Genome Sequencing Center for Infectious Disease"/>
            <person name="Wu L."/>
            <person name="Ma J."/>
        </authorList>
    </citation>
    <scope>NUCLEOTIDE SEQUENCE [LARGE SCALE GENOMIC DNA]</scope>
    <source>
        <strain evidence="8">CGMCC 1.12769</strain>
    </source>
</reference>
<keyword evidence="2 5" id="KW-0812">Transmembrane</keyword>
<comment type="subcellular location">
    <subcellularLocation>
        <location evidence="1">Membrane</location>
        <topology evidence="1">Multi-pass membrane protein</topology>
    </subcellularLocation>
</comment>
<keyword evidence="8" id="KW-1185">Reference proteome</keyword>
<feature type="transmembrane region" description="Helical" evidence="5">
    <location>
        <begin position="12"/>
        <end position="35"/>
    </location>
</feature>
<evidence type="ECO:0000313" key="8">
    <source>
        <dbReference type="Proteomes" id="UP000659344"/>
    </source>
</evidence>
<feature type="transmembrane region" description="Helical" evidence="5">
    <location>
        <begin position="799"/>
        <end position="825"/>
    </location>
</feature>
<dbReference type="PANTHER" id="PTHR43077">
    <property type="entry name" value="TRANSPORT PERMEASE YVFS-RELATED"/>
    <property type="match status" value="1"/>
</dbReference>
<dbReference type="InterPro" id="IPR013525">
    <property type="entry name" value="ABC2_TM"/>
</dbReference>
<dbReference type="InterPro" id="IPR017500">
    <property type="entry name" value="Phage_infect_YhgE_N"/>
</dbReference>
<sequence length="893" mass="97809">MRNIWHIFKSDWIHILRVPTGIFLIAAIIILPGLYDWINVKSVWDPYNNTQGIKIAVTSLDEGAVVNGLNLNMGATLIENLKGNNKLGWTFVDEHEAYDGVMKGTFYASLLVPADFSSKITGIIEGKVDRPEVIYTINEKVNAIAPKITGSGVSAVAKQINESFTESVSEVILSKLSEANIELQNNLPMIRRIEDGIFALESDIPTIEAAGQKVFEVESRLPEINDKAQKIVAVQQMLPEISEAANYVLKLQQYWPQISQATSEVLAIQQRLPQIQEAADRIQEADANFDRISKTIEEALVKTNKALEIVTAAQSQLEKIGTIATTGIQFTNEMNSFLTSNKEAFQSMAPAIKQNLILLNQIASSVELISAKLTDVNIDTASTVTVEQIDQVLARLSTGLHATESLKDLLGNIGSYLPGNNLTGKVDRINSISKKLNTQIQLLNLVKKAVNNNETPPSEAVSQLNAISKNISSSLDELIASYDSELVPAITGGLDKLQETASVTSKTLQTAQGKLPDIAEILASANQVMSFGQGELQRLQTELPDIRAKVHEMAENLKSKTEAFTTAINIVAPFVQNELPKVGGKIDAAASFVQNDLPKAETEIGKVSDFVTTKLPEVQHGVHRVAGLVRDDLPLLEAAIKKAAATLRDVNSNNNIDELARLLRGDIQKESEFLASPVQIKENQLYPIPNYGSAMMPFYCVLALWVGSTLLISLLRAEAENPTGSFRGHELYLGRMFTFMSIGLMQAVCISLGNFIFLDTYVANKYWFVVFALLVSAVFVSITYMLLSVFGNIGKGLAIVFMVLQFSSSGGTFPISMSAPFFQVLNPFMPFTYAISLLREAVGGILWQTAIKDMVFLIVFMGISLFFALALKRPLSNLTKRSAENAKKTKIIA</sequence>
<name>A0ABQ1YJZ4_9BACL</name>
<dbReference type="NCBIfam" id="TIGR03062">
    <property type="entry name" value="pip_yhgE_Cterm"/>
    <property type="match status" value="1"/>
</dbReference>
<organism evidence="7 8">
    <name type="scientific">Paenibacillus segetis</name>
    <dbReference type="NCBI Taxonomy" id="1325360"/>
    <lineage>
        <taxon>Bacteria</taxon>
        <taxon>Bacillati</taxon>
        <taxon>Bacillota</taxon>
        <taxon>Bacilli</taxon>
        <taxon>Bacillales</taxon>
        <taxon>Paenibacillaceae</taxon>
        <taxon>Paenibacillus</taxon>
    </lineage>
</organism>
<evidence type="ECO:0000256" key="5">
    <source>
        <dbReference type="SAM" id="Phobius"/>
    </source>
</evidence>
<evidence type="ECO:0000256" key="4">
    <source>
        <dbReference type="ARBA" id="ARBA00023136"/>
    </source>
</evidence>
<feature type="transmembrane region" description="Helical" evidence="5">
    <location>
        <begin position="736"/>
        <end position="758"/>
    </location>
</feature>
<evidence type="ECO:0000256" key="3">
    <source>
        <dbReference type="ARBA" id="ARBA00022989"/>
    </source>
</evidence>
<evidence type="ECO:0000313" key="7">
    <source>
        <dbReference type="EMBL" id="GGH28991.1"/>
    </source>
</evidence>
<dbReference type="EMBL" id="BMFT01000001">
    <property type="protein sequence ID" value="GGH28991.1"/>
    <property type="molecule type" value="Genomic_DNA"/>
</dbReference>
<dbReference type="InterPro" id="IPR051328">
    <property type="entry name" value="T7SS_ABC-Transporter"/>
</dbReference>
<dbReference type="RefSeq" id="WP_188540400.1">
    <property type="nucleotide sequence ID" value="NZ_BMFT01000001.1"/>
</dbReference>
<dbReference type="Pfam" id="PF12698">
    <property type="entry name" value="ABC2_membrane_3"/>
    <property type="match status" value="1"/>
</dbReference>
<feature type="transmembrane region" description="Helical" evidence="5">
    <location>
        <begin position="764"/>
        <end position="787"/>
    </location>
</feature>
<dbReference type="Proteomes" id="UP000659344">
    <property type="component" value="Unassembled WGS sequence"/>
</dbReference>
<accession>A0ABQ1YJZ4</accession>